<dbReference type="RefSeq" id="XP_037217750.1">
    <property type="nucleotide sequence ID" value="XM_037366338.1"/>
</dbReference>
<keyword evidence="3" id="KW-0479">Metal-binding</keyword>
<dbReference type="OrthoDB" id="273917at2759"/>
<feature type="compositionally biased region" description="Basic and acidic residues" evidence="5">
    <location>
        <begin position="514"/>
        <end position="526"/>
    </location>
</feature>
<feature type="region of interest" description="Disordered" evidence="5">
    <location>
        <begin position="23"/>
        <end position="72"/>
    </location>
</feature>
<comment type="caution">
    <text evidence="8">The sequence shown here is derived from an EMBL/GenBank/DDBJ whole genome shotgun (WGS) entry which is preliminary data.</text>
</comment>
<dbReference type="GO" id="GO:0043634">
    <property type="term" value="P:polyadenylation-dependent ncRNA catabolic process"/>
    <property type="evidence" value="ECO:0007669"/>
    <property type="project" value="TreeGrafter"/>
</dbReference>
<organism evidence="8 9">
    <name type="scientific">Mycena indigotica</name>
    <dbReference type="NCBI Taxonomy" id="2126181"/>
    <lineage>
        <taxon>Eukaryota</taxon>
        <taxon>Fungi</taxon>
        <taxon>Dikarya</taxon>
        <taxon>Basidiomycota</taxon>
        <taxon>Agaricomycotina</taxon>
        <taxon>Agaricomycetes</taxon>
        <taxon>Agaricomycetidae</taxon>
        <taxon>Agaricales</taxon>
        <taxon>Marasmiineae</taxon>
        <taxon>Mycenaceae</taxon>
        <taxon>Mycena</taxon>
    </lineage>
</organism>
<evidence type="ECO:0000313" key="9">
    <source>
        <dbReference type="Proteomes" id="UP000636479"/>
    </source>
</evidence>
<dbReference type="InterPro" id="IPR043519">
    <property type="entry name" value="NT_sf"/>
</dbReference>
<evidence type="ECO:0000256" key="2">
    <source>
        <dbReference type="ARBA" id="ARBA00012388"/>
    </source>
</evidence>
<dbReference type="EC" id="2.7.7.19" evidence="2"/>
<reference evidence="8" key="1">
    <citation type="submission" date="2020-05" db="EMBL/GenBank/DDBJ databases">
        <title>Mycena genomes resolve the evolution of fungal bioluminescence.</title>
        <authorList>
            <person name="Tsai I.J."/>
        </authorList>
    </citation>
    <scope>NUCLEOTIDE SEQUENCE</scope>
    <source>
        <strain evidence="8">171206Taipei</strain>
    </source>
</reference>
<evidence type="ECO:0000256" key="5">
    <source>
        <dbReference type="SAM" id="MobiDB-lite"/>
    </source>
</evidence>
<dbReference type="Gene3D" id="1.10.1410.10">
    <property type="match status" value="1"/>
</dbReference>
<dbReference type="AlphaFoldDB" id="A0A8H6VZC8"/>
<dbReference type="GO" id="GO:0031499">
    <property type="term" value="C:TRAMP complex"/>
    <property type="evidence" value="ECO:0007669"/>
    <property type="project" value="TreeGrafter"/>
</dbReference>
<feature type="compositionally biased region" description="Basic and acidic residues" evidence="5">
    <location>
        <begin position="555"/>
        <end position="577"/>
    </location>
</feature>
<dbReference type="GO" id="GO:0031123">
    <property type="term" value="P:RNA 3'-end processing"/>
    <property type="evidence" value="ECO:0007669"/>
    <property type="project" value="TreeGrafter"/>
</dbReference>
<keyword evidence="4" id="KW-0460">Magnesium</keyword>
<dbReference type="PANTHER" id="PTHR23092:SF15">
    <property type="entry name" value="INACTIVE NON-CANONICAL POLY(A) RNA POLYMERASE PROTEIN TRF4-2-RELATED"/>
    <property type="match status" value="1"/>
</dbReference>
<dbReference type="SUPFAM" id="SSF81301">
    <property type="entry name" value="Nucleotidyltransferase"/>
    <property type="match status" value="1"/>
</dbReference>
<dbReference type="GO" id="GO:0003729">
    <property type="term" value="F:mRNA binding"/>
    <property type="evidence" value="ECO:0007669"/>
    <property type="project" value="TreeGrafter"/>
</dbReference>
<dbReference type="EMBL" id="JACAZF010000008">
    <property type="protein sequence ID" value="KAF7297391.1"/>
    <property type="molecule type" value="Genomic_DNA"/>
</dbReference>
<dbReference type="GO" id="GO:0010605">
    <property type="term" value="P:negative regulation of macromolecule metabolic process"/>
    <property type="evidence" value="ECO:0007669"/>
    <property type="project" value="UniProtKB-ARBA"/>
</dbReference>
<dbReference type="Proteomes" id="UP000636479">
    <property type="component" value="Unassembled WGS sequence"/>
</dbReference>
<dbReference type="GO" id="GO:0046872">
    <property type="term" value="F:metal ion binding"/>
    <property type="evidence" value="ECO:0007669"/>
    <property type="project" value="UniProtKB-KW"/>
</dbReference>
<name>A0A8H6VZC8_9AGAR</name>
<evidence type="ECO:0000259" key="6">
    <source>
        <dbReference type="Pfam" id="PF03828"/>
    </source>
</evidence>
<feature type="region of interest" description="Disordered" evidence="5">
    <location>
        <begin position="417"/>
        <end position="531"/>
    </location>
</feature>
<feature type="domain" description="Poly(A) RNA polymerase mitochondrial-like central palm" evidence="7">
    <location>
        <begin position="100"/>
        <end position="234"/>
    </location>
</feature>
<feature type="domain" description="PAP-associated" evidence="6">
    <location>
        <begin position="297"/>
        <end position="347"/>
    </location>
</feature>
<keyword evidence="9" id="KW-1185">Reference proteome</keyword>
<proteinExistence type="inferred from homology"/>
<evidence type="ECO:0000259" key="7">
    <source>
        <dbReference type="Pfam" id="PF22600"/>
    </source>
</evidence>
<dbReference type="GO" id="GO:0005730">
    <property type="term" value="C:nucleolus"/>
    <property type="evidence" value="ECO:0007669"/>
    <property type="project" value="TreeGrafter"/>
</dbReference>
<dbReference type="InterPro" id="IPR045862">
    <property type="entry name" value="Trf4-like"/>
</dbReference>
<evidence type="ECO:0000313" key="8">
    <source>
        <dbReference type="EMBL" id="KAF7297391.1"/>
    </source>
</evidence>
<gene>
    <name evidence="8" type="ORF">MIND_00972700</name>
</gene>
<feature type="compositionally biased region" description="Basic and acidic residues" evidence="5">
    <location>
        <begin position="488"/>
        <end position="503"/>
    </location>
</feature>
<dbReference type="Gene3D" id="3.30.460.10">
    <property type="entry name" value="Beta Polymerase, domain 2"/>
    <property type="match status" value="1"/>
</dbReference>
<comment type="similarity">
    <text evidence="1">Belongs to the DNA polymerase type-B-like family.</text>
</comment>
<dbReference type="InterPro" id="IPR002058">
    <property type="entry name" value="PAP_assoc"/>
</dbReference>
<dbReference type="GeneID" id="59348854"/>
<dbReference type="GO" id="GO:1990817">
    <property type="term" value="F:poly(A) RNA polymerase activity"/>
    <property type="evidence" value="ECO:0007669"/>
    <property type="project" value="UniProtKB-EC"/>
</dbReference>
<dbReference type="Pfam" id="PF03828">
    <property type="entry name" value="PAP_assoc"/>
    <property type="match status" value="1"/>
</dbReference>
<dbReference type="SUPFAM" id="SSF81631">
    <property type="entry name" value="PAP/OAS1 substrate-binding domain"/>
    <property type="match status" value="1"/>
</dbReference>
<dbReference type="PANTHER" id="PTHR23092">
    <property type="entry name" value="POLY(A) RNA POLYMERASE"/>
    <property type="match status" value="1"/>
</dbReference>
<protein>
    <recommendedName>
        <fullName evidence="2">polynucleotide adenylyltransferase</fullName>
        <ecNumber evidence="2">2.7.7.19</ecNumber>
    </recommendedName>
</protein>
<accession>A0A8H6VZC8</accession>
<evidence type="ECO:0000256" key="3">
    <source>
        <dbReference type="ARBA" id="ARBA00022723"/>
    </source>
</evidence>
<dbReference type="InterPro" id="IPR054708">
    <property type="entry name" value="MTPAP-like_central"/>
</dbReference>
<dbReference type="CDD" id="cd05402">
    <property type="entry name" value="NT_PAP_TUTase"/>
    <property type="match status" value="1"/>
</dbReference>
<sequence length="595" mass="66312">MSTSVPSIKSTYFKPFCGARGRAMELSPGPQSVEHGQSGPLPLPPDIDPRAVEMQGRVGPPPPSKKRKREQEVVEPLVSPWLATIPNTSIMSLDQRMHCEIATFVDYVQQTAQERIARDNLLAVLQRTLRSRLPDGEIKVHGSAVTGLSLPGADLDLVMVTKEEISATEKKRAFYLITSMLKSARISDDVFFQARARVPIVKFKTLPEYGSVNVDLGINNTDGVRAVEIVNGYMSTMPALRPLVMVVKAFLAQRGLNNPATGGLGSYAVICMCISFLQLNPSHRPQDYLDKPLVTESLGALLADFLFYYGLHFPYTTSYISVTLGKVMLKQSADWTASKNPDALVIQCLVNPTNDVGRPTRHIETVKKAFKEAYAQILQLSKEDESLLTPLFALKKSMVDQRAHIHSLVDSGKLATGMMRSSSSASSASSTTHRDRLATMIRSSNGRKVEGEPEAKRAAGNRKPEGSLRRDQANVPYGMGFGSGSLLRRVEDHERAKDRMSRERRSRSPSPRTESSRHGRRTDGTRKSSVGMRAFIGAVPTRRIADSEVWFDSEWPPRRNEDRSRSRKPRERDKAEVIEREDEGVKRRRIIEPFR</sequence>
<dbReference type="Pfam" id="PF22600">
    <property type="entry name" value="MTPAP-like_central"/>
    <property type="match status" value="1"/>
</dbReference>
<evidence type="ECO:0000256" key="1">
    <source>
        <dbReference type="ARBA" id="ARBA00008593"/>
    </source>
</evidence>
<feature type="compositionally biased region" description="Low complexity" evidence="5">
    <location>
        <begin position="421"/>
        <end position="430"/>
    </location>
</feature>
<evidence type="ECO:0000256" key="4">
    <source>
        <dbReference type="ARBA" id="ARBA00022842"/>
    </source>
</evidence>
<feature type="compositionally biased region" description="Basic and acidic residues" evidence="5">
    <location>
        <begin position="447"/>
        <end position="472"/>
    </location>
</feature>
<feature type="region of interest" description="Disordered" evidence="5">
    <location>
        <begin position="547"/>
        <end position="577"/>
    </location>
</feature>